<dbReference type="GO" id="GO:0030975">
    <property type="term" value="F:thiamine binding"/>
    <property type="evidence" value="ECO:0007669"/>
    <property type="project" value="TreeGrafter"/>
</dbReference>
<keyword evidence="4" id="KW-0574">Periplasm</keyword>
<reference evidence="6 7" key="1">
    <citation type="submission" date="2016-09" db="EMBL/GenBank/DDBJ databases">
        <title>Pseudonocardia autotrophica DSM535, a candidate organism with high potential of specific P450 cytochromes.</title>
        <authorList>
            <person name="Grumaz C."/>
            <person name="Vainshtein Y."/>
            <person name="Kirstahler P."/>
            <person name="Sohn K."/>
        </authorList>
    </citation>
    <scope>NUCLEOTIDE SEQUENCE [LARGE SCALE GENOMIC DNA]</scope>
    <source>
        <strain evidence="6 7">DSM 535</strain>
    </source>
</reference>
<dbReference type="CDD" id="cd13589">
    <property type="entry name" value="PBP2_polyamine_RpCGA009"/>
    <property type="match status" value="1"/>
</dbReference>
<name>A0A1Y2MHN1_PSEAH</name>
<accession>A0A1Y2MHN1</accession>
<keyword evidence="2" id="KW-0813">Transport</keyword>
<keyword evidence="3 5" id="KW-0732">Signal</keyword>
<dbReference type="AlphaFoldDB" id="A0A1Y2MHN1"/>
<dbReference type="InterPro" id="IPR006059">
    <property type="entry name" value="SBP"/>
</dbReference>
<dbReference type="Pfam" id="PF13416">
    <property type="entry name" value="SBP_bac_8"/>
    <property type="match status" value="1"/>
</dbReference>
<dbReference type="SUPFAM" id="SSF53850">
    <property type="entry name" value="Periplasmic binding protein-like II"/>
    <property type="match status" value="1"/>
</dbReference>
<dbReference type="OrthoDB" id="9815444at2"/>
<dbReference type="Proteomes" id="UP000194360">
    <property type="component" value="Unassembled WGS sequence"/>
</dbReference>
<protein>
    <submittedName>
        <fullName evidence="6">Spermidine/putrescine-binding periplasmic protein</fullName>
    </submittedName>
</protein>
<dbReference type="GO" id="GO:0030288">
    <property type="term" value="C:outer membrane-bounded periplasmic space"/>
    <property type="evidence" value="ECO:0007669"/>
    <property type="project" value="TreeGrafter"/>
</dbReference>
<gene>
    <name evidence="6" type="primary">potD</name>
    <name evidence="6" type="ORF">BG845_06526</name>
</gene>
<feature type="chain" id="PRO_5038535542" evidence="5">
    <location>
        <begin position="27"/>
        <end position="350"/>
    </location>
</feature>
<evidence type="ECO:0000256" key="4">
    <source>
        <dbReference type="ARBA" id="ARBA00022764"/>
    </source>
</evidence>
<evidence type="ECO:0000256" key="2">
    <source>
        <dbReference type="ARBA" id="ARBA00022448"/>
    </source>
</evidence>
<comment type="subcellular location">
    <subcellularLocation>
        <location evidence="1">Periplasm</location>
    </subcellularLocation>
</comment>
<feature type="signal peptide" evidence="5">
    <location>
        <begin position="1"/>
        <end position="26"/>
    </location>
</feature>
<keyword evidence="7" id="KW-1185">Reference proteome</keyword>
<dbReference type="PANTHER" id="PTHR30006:SF3">
    <property type="entry name" value="THIAMINE-BINDING PERIPLASMIC PROTEIN"/>
    <property type="match status" value="1"/>
</dbReference>
<dbReference type="GO" id="GO:0015888">
    <property type="term" value="P:thiamine transport"/>
    <property type="evidence" value="ECO:0007669"/>
    <property type="project" value="TreeGrafter"/>
</dbReference>
<evidence type="ECO:0000313" key="7">
    <source>
        <dbReference type="Proteomes" id="UP000194360"/>
    </source>
</evidence>
<evidence type="ECO:0000256" key="1">
    <source>
        <dbReference type="ARBA" id="ARBA00004418"/>
    </source>
</evidence>
<proteinExistence type="predicted"/>
<dbReference type="RefSeq" id="WP_085916572.1">
    <property type="nucleotide sequence ID" value="NZ_AP018920.1"/>
</dbReference>
<dbReference type="PANTHER" id="PTHR30006">
    <property type="entry name" value="THIAMINE-BINDING PERIPLASMIC PROTEIN-RELATED"/>
    <property type="match status" value="1"/>
</dbReference>
<dbReference type="GO" id="GO:0030976">
    <property type="term" value="F:thiamine pyrophosphate binding"/>
    <property type="evidence" value="ECO:0007669"/>
    <property type="project" value="TreeGrafter"/>
</dbReference>
<comment type="caution">
    <text evidence="6">The sequence shown here is derived from an EMBL/GenBank/DDBJ whole genome shotgun (WGS) entry which is preliminary data.</text>
</comment>
<dbReference type="EMBL" id="MIGB01000066">
    <property type="protein sequence ID" value="OSY34795.1"/>
    <property type="molecule type" value="Genomic_DNA"/>
</dbReference>
<evidence type="ECO:0000313" key="6">
    <source>
        <dbReference type="EMBL" id="OSY34795.1"/>
    </source>
</evidence>
<dbReference type="Gene3D" id="3.40.190.10">
    <property type="entry name" value="Periplasmic binding protein-like II"/>
    <property type="match status" value="2"/>
</dbReference>
<sequence length="350" mass="37428">MRIRRSALTVAALASVVGLTATGCFGQVGSSAAGDGSTVVFANTGGALAEVFAANAYVELEAEGVTVAEESPNNEAKLTAMVQAGAPTWDVFYSAPYIAQGRCGTLFEEIDFDRVDTEGLDPDQMSPCGVPVLNSSFLLVYNTETYGDNPPTSWADFFDPAAYPGARGIMNYAKDAGMEAALLADGVPGDQLYPLDYDRAFATLDGIRDSVRFFDTGAQQTQALESGEVDMMLAWPGRAYDAKAAGAPIDVVWNQPLKYFDVLTIVKGAPHQEQAYQLINSLIGQQNQEAIANRMPYGPSNSTAAPSSDPGIAEFVDGPQSAGSTVVRDDAWWAENLDEATRRWTDWVNR</sequence>
<dbReference type="STRING" id="2074.BG845_06526"/>
<organism evidence="6 7">
    <name type="scientific">Pseudonocardia autotrophica</name>
    <name type="common">Amycolata autotrophica</name>
    <name type="synonym">Nocardia autotrophica</name>
    <dbReference type="NCBI Taxonomy" id="2074"/>
    <lineage>
        <taxon>Bacteria</taxon>
        <taxon>Bacillati</taxon>
        <taxon>Actinomycetota</taxon>
        <taxon>Actinomycetes</taxon>
        <taxon>Pseudonocardiales</taxon>
        <taxon>Pseudonocardiaceae</taxon>
        <taxon>Pseudonocardia</taxon>
    </lineage>
</organism>
<evidence type="ECO:0000256" key="3">
    <source>
        <dbReference type="ARBA" id="ARBA00022729"/>
    </source>
</evidence>
<evidence type="ECO:0000256" key="5">
    <source>
        <dbReference type="SAM" id="SignalP"/>
    </source>
</evidence>
<dbReference type="PROSITE" id="PS51257">
    <property type="entry name" value="PROKAR_LIPOPROTEIN"/>
    <property type="match status" value="1"/>
</dbReference>